<proteinExistence type="predicted"/>
<evidence type="ECO:0000313" key="9">
    <source>
        <dbReference type="Proteomes" id="UP000198406"/>
    </source>
</evidence>
<protein>
    <recommendedName>
        <fullName evidence="2">Histone-lysine N-methyltransferase, H3 lysine-79 specific</fullName>
        <ecNumber evidence="1">2.1.1.360</ecNumber>
    </recommendedName>
    <alternativeName>
        <fullName evidence="4">Histone H3-K79 methyltransferase</fullName>
    </alternativeName>
</protein>
<dbReference type="PANTHER" id="PTHR21451">
    <property type="entry name" value="HISTONE H3 METHYLTRANSFERASE"/>
    <property type="match status" value="1"/>
</dbReference>
<dbReference type="GO" id="GO:0140956">
    <property type="term" value="F:histone H3K79 trimethyltransferase activity"/>
    <property type="evidence" value="ECO:0007669"/>
    <property type="project" value="UniProtKB-EC"/>
</dbReference>
<dbReference type="PANTHER" id="PTHR21451:SF19">
    <property type="entry name" value="ACTIVATED IN BLOCKED UNFOLDED PROTEIN RESPONSE"/>
    <property type="match status" value="1"/>
</dbReference>
<keyword evidence="9" id="KW-1185">Reference proteome</keyword>
<evidence type="ECO:0000256" key="1">
    <source>
        <dbReference type="ARBA" id="ARBA00012190"/>
    </source>
</evidence>
<dbReference type="Gene3D" id="3.40.50.150">
    <property type="entry name" value="Vaccinia Virus protein VP39"/>
    <property type="match status" value="1"/>
</dbReference>
<dbReference type="EMBL" id="BDSP01000147">
    <property type="protein sequence ID" value="GAX20356.1"/>
    <property type="molecule type" value="Genomic_DNA"/>
</dbReference>
<dbReference type="InterPro" id="IPR030445">
    <property type="entry name" value="H3-K79_meTrfase"/>
</dbReference>
<dbReference type="InterPro" id="IPR029063">
    <property type="entry name" value="SAM-dependent_MTases_sf"/>
</dbReference>
<dbReference type="Pfam" id="PF08123">
    <property type="entry name" value="DOT1"/>
    <property type="match status" value="1"/>
</dbReference>
<evidence type="ECO:0000256" key="4">
    <source>
        <dbReference type="ARBA" id="ARBA00029821"/>
    </source>
</evidence>
<reference evidence="8 9" key="1">
    <citation type="journal article" date="2015" name="Plant Cell">
        <title>Oil accumulation by the oleaginous diatom Fistulifera solaris as revealed by the genome and transcriptome.</title>
        <authorList>
            <person name="Tanaka T."/>
            <person name="Maeda Y."/>
            <person name="Veluchamy A."/>
            <person name="Tanaka M."/>
            <person name="Abida H."/>
            <person name="Marechal E."/>
            <person name="Bowler C."/>
            <person name="Muto M."/>
            <person name="Sunaga Y."/>
            <person name="Tanaka M."/>
            <person name="Yoshino T."/>
            <person name="Taniguchi T."/>
            <person name="Fukuda Y."/>
            <person name="Nemoto M."/>
            <person name="Matsumoto M."/>
            <person name="Wong P.S."/>
            <person name="Aburatani S."/>
            <person name="Fujibuchi W."/>
        </authorList>
    </citation>
    <scope>NUCLEOTIDE SEQUENCE [LARGE SCALE GENOMIC DNA]</scope>
    <source>
        <strain evidence="8 9">JPCC DA0580</strain>
    </source>
</reference>
<feature type="signal peptide" evidence="6">
    <location>
        <begin position="1"/>
        <end position="16"/>
    </location>
</feature>
<organism evidence="8 9">
    <name type="scientific">Fistulifera solaris</name>
    <name type="common">Oleaginous diatom</name>
    <dbReference type="NCBI Taxonomy" id="1519565"/>
    <lineage>
        <taxon>Eukaryota</taxon>
        <taxon>Sar</taxon>
        <taxon>Stramenopiles</taxon>
        <taxon>Ochrophyta</taxon>
        <taxon>Bacillariophyta</taxon>
        <taxon>Bacillariophyceae</taxon>
        <taxon>Bacillariophycidae</taxon>
        <taxon>Naviculales</taxon>
        <taxon>Naviculaceae</taxon>
        <taxon>Fistulifera</taxon>
    </lineage>
</organism>
<dbReference type="InterPro" id="IPR025789">
    <property type="entry name" value="DOT1_dom"/>
</dbReference>
<keyword evidence="6" id="KW-0732">Signal</keyword>
<evidence type="ECO:0000256" key="3">
    <source>
        <dbReference type="ARBA" id="ARBA00022853"/>
    </source>
</evidence>
<evidence type="ECO:0000256" key="5">
    <source>
        <dbReference type="ARBA" id="ARBA00047770"/>
    </source>
</evidence>
<comment type="catalytic activity">
    <reaction evidence="5">
        <text>L-lysyl(79)-[histone H3] + 3 S-adenosyl-L-methionine = N(6),N(6),N(6)-trimethyl-L-lysyl(79)-[histone H3] + 3 S-adenosyl-L-homocysteine + 3 H(+)</text>
        <dbReference type="Rhea" id="RHEA:60328"/>
        <dbReference type="Rhea" id="RHEA-COMP:15549"/>
        <dbReference type="Rhea" id="RHEA-COMP:15552"/>
        <dbReference type="ChEBI" id="CHEBI:15378"/>
        <dbReference type="ChEBI" id="CHEBI:29969"/>
        <dbReference type="ChEBI" id="CHEBI:57856"/>
        <dbReference type="ChEBI" id="CHEBI:59789"/>
        <dbReference type="ChEBI" id="CHEBI:61961"/>
        <dbReference type="EC" id="2.1.1.360"/>
    </reaction>
</comment>
<evidence type="ECO:0000313" key="8">
    <source>
        <dbReference type="EMBL" id="GAX20356.1"/>
    </source>
</evidence>
<dbReference type="EC" id="2.1.1.360" evidence="1"/>
<evidence type="ECO:0000259" key="7">
    <source>
        <dbReference type="Pfam" id="PF08123"/>
    </source>
</evidence>
<feature type="chain" id="PRO_5012464616" description="Histone-lysine N-methyltransferase, H3 lysine-79 specific" evidence="6">
    <location>
        <begin position="17"/>
        <end position="270"/>
    </location>
</feature>
<dbReference type="AlphaFoldDB" id="A0A1Z5K2J4"/>
<dbReference type="SUPFAM" id="SSF53335">
    <property type="entry name" value="S-adenosyl-L-methionine-dependent methyltransferases"/>
    <property type="match status" value="1"/>
</dbReference>
<comment type="caution">
    <text evidence="8">The sequence shown here is derived from an EMBL/GenBank/DDBJ whole genome shotgun (WGS) entry which is preliminary data.</text>
</comment>
<gene>
    <name evidence="8" type="ORF">FisN_9Hu066</name>
</gene>
<dbReference type="OrthoDB" id="443402at2759"/>
<accession>A0A1Z5K2J4</accession>
<dbReference type="GO" id="GO:0051726">
    <property type="term" value="P:regulation of cell cycle"/>
    <property type="evidence" value="ECO:0007669"/>
    <property type="project" value="InterPro"/>
</dbReference>
<sequence>MRVFFIILLASPFASAWLAPRNAVRSTQNSRRLITYALVPQTNPSADTHAVSQAGVIYSDAFACIQSVYPAAMLSQRNAVSRTDGYWPYLSQGIEPPRSLTYGEFDFYFFAELLDRALLLSARESWQDTVFCDVGSGTGRLVLAAHQLHAWKECRGVEILPQVHREAEHKLQECDGITLICGSFEDNDNLKNADCIFAFSSCFTPETMQSLGNAVGKQCNPGTIVITTDYMLPLEGPDYLLRLVEQRNGWCWLTGGPSTAFLHQVVQSSS</sequence>
<dbReference type="Proteomes" id="UP000198406">
    <property type="component" value="Unassembled WGS sequence"/>
</dbReference>
<feature type="domain" description="DOT1" evidence="7">
    <location>
        <begin position="100"/>
        <end position="230"/>
    </location>
</feature>
<evidence type="ECO:0000256" key="2">
    <source>
        <dbReference type="ARBA" id="ARBA00020987"/>
    </source>
</evidence>
<evidence type="ECO:0000256" key="6">
    <source>
        <dbReference type="SAM" id="SignalP"/>
    </source>
</evidence>
<name>A0A1Z5K2J4_FISSO</name>
<dbReference type="InParanoid" id="A0A1Z5K2J4"/>
<keyword evidence="3" id="KW-0156">Chromatin regulator</keyword>